<protein>
    <recommendedName>
        <fullName evidence="2">Biotin transporter</fullName>
    </recommendedName>
</protein>
<name>A0ABT9NEI8_9ACTO</name>
<keyword evidence="2" id="KW-0813">Transport</keyword>
<keyword evidence="3" id="KW-1133">Transmembrane helix</keyword>
<sequence>MIRNSSHAAARAASARWTAADIARNVAAIVLGTAALALAAQIAIPFKPVPVTMQTLAVVLVGWRLGAGRGLASLAIYGALGSAGMPIFAAGSSGAGASAGFIVGFVLAAAFVGWMSARKPLEGWRAIAVFGAGLAIPYVPGLIWLSAATGMGAPWSAAVLGAGVIPFIPGDMLKLAIASSVATGWAKVQRTS</sequence>
<organism evidence="4 5">
    <name type="scientific">Trueperella bonasi</name>
    <dbReference type="NCBI Taxonomy" id="312286"/>
    <lineage>
        <taxon>Bacteria</taxon>
        <taxon>Bacillati</taxon>
        <taxon>Actinomycetota</taxon>
        <taxon>Actinomycetes</taxon>
        <taxon>Actinomycetales</taxon>
        <taxon>Actinomycetaceae</taxon>
        <taxon>Trueperella</taxon>
    </lineage>
</organism>
<dbReference type="RefSeq" id="WP_307682067.1">
    <property type="nucleotide sequence ID" value="NZ_JAUSQX010000001.1"/>
</dbReference>
<evidence type="ECO:0000313" key="5">
    <source>
        <dbReference type="Proteomes" id="UP001243212"/>
    </source>
</evidence>
<comment type="similarity">
    <text evidence="1 2">Belongs to the BioY family.</text>
</comment>
<evidence type="ECO:0000313" key="4">
    <source>
        <dbReference type="EMBL" id="MDP9805805.1"/>
    </source>
</evidence>
<keyword evidence="2" id="KW-1003">Cell membrane</keyword>
<keyword evidence="3" id="KW-0812">Transmembrane</keyword>
<evidence type="ECO:0000256" key="2">
    <source>
        <dbReference type="PIRNR" id="PIRNR016661"/>
    </source>
</evidence>
<proteinExistence type="inferred from homology"/>
<dbReference type="PANTHER" id="PTHR34295">
    <property type="entry name" value="BIOTIN TRANSPORTER BIOY"/>
    <property type="match status" value="1"/>
</dbReference>
<dbReference type="InterPro" id="IPR003784">
    <property type="entry name" value="BioY"/>
</dbReference>
<dbReference type="Proteomes" id="UP001243212">
    <property type="component" value="Unassembled WGS sequence"/>
</dbReference>
<keyword evidence="5" id="KW-1185">Reference proteome</keyword>
<reference evidence="4 5" key="1">
    <citation type="submission" date="2023-07" db="EMBL/GenBank/DDBJ databases">
        <title>Sequencing the genomes of 1000 actinobacteria strains.</title>
        <authorList>
            <person name="Klenk H.-P."/>
        </authorList>
    </citation>
    <scope>NUCLEOTIDE SEQUENCE [LARGE SCALE GENOMIC DNA]</scope>
    <source>
        <strain evidence="4 5">DSM 17163</strain>
    </source>
</reference>
<dbReference type="Pfam" id="PF02632">
    <property type="entry name" value="BioY"/>
    <property type="match status" value="1"/>
</dbReference>
<dbReference type="PIRSF" id="PIRSF016661">
    <property type="entry name" value="BioY"/>
    <property type="match status" value="1"/>
</dbReference>
<gene>
    <name evidence="4" type="ORF">J2S70_000387</name>
</gene>
<evidence type="ECO:0000256" key="3">
    <source>
        <dbReference type="SAM" id="Phobius"/>
    </source>
</evidence>
<evidence type="ECO:0000256" key="1">
    <source>
        <dbReference type="ARBA" id="ARBA00010692"/>
    </source>
</evidence>
<keyword evidence="2 3" id="KW-0472">Membrane</keyword>
<comment type="caution">
    <text evidence="4">The sequence shown here is derived from an EMBL/GenBank/DDBJ whole genome shotgun (WGS) entry which is preliminary data.</text>
</comment>
<feature type="transmembrane region" description="Helical" evidence="3">
    <location>
        <begin position="26"/>
        <end position="44"/>
    </location>
</feature>
<dbReference type="Gene3D" id="1.10.1760.20">
    <property type="match status" value="1"/>
</dbReference>
<feature type="transmembrane region" description="Helical" evidence="3">
    <location>
        <begin position="153"/>
        <end position="170"/>
    </location>
</feature>
<dbReference type="PANTHER" id="PTHR34295:SF1">
    <property type="entry name" value="BIOTIN TRANSPORTER BIOY"/>
    <property type="match status" value="1"/>
</dbReference>
<feature type="transmembrane region" description="Helical" evidence="3">
    <location>
        <begin position="86"/>
        <end position="114"/>
    </location>
</feature>
<feature type="transmembrane region" description="Helical" evidence="3">
    <location>
        <begin position="126"/>
        <end position="147"/>
    </location>
</feature>
<accession>A0ABT9NEI8</accession>
<dbReference type="EMBL" id="JAUSQX010000001">
    <property type="protein sequence ID" value="MDP9805805.1"/>
    <property type="molecule type" value="Genomic_DNA"/>
</dbReference>
<comment type="subcellular location">
    <subcellularLocation>
        <location evidence="2">Cell membrane</location>
        <topology evidence="2">Multi-pass membrane protein</topology>
    </subcellularLocation>
</comment>